<sequence>MGAKRFSLCPKSSPALHYTYLPTGRSFFRLSSSKKDTVAIGAKMKGGFFYRNLKENSVPPKRIYY</sequence>
<comment type="caution">
    <text evidence="1">The sequence shown here is derived from an EMBL/GenBank/DDBJ whole genome shotgun (WGS) entry which is preliminary data.</text>
</comment>
<accession>A0A0C1FA59</accession>
<organism evidence="1 2">
    <name type="scientific">Kaistella jeonii</name>
    <dbReference type="NCBI Taxonomy" id="266749"/>
    <lineage>
        <taxon>Bacteria</taxon>
        <taxon>Pseudomonadati</taxon>
        <taxon>Bacteroidota</taxon>
        <taxon>Flavobacteriia</taxon>
        <taxon>Flavobacteriales</taxon>
        <taxon>Weeksellaceae</taxon>
        <taxon>Chryseobacterium group</taxon>
        <taxon>Kaistella</taxon>
    </lineage>
</organism>
<evidence type="ECO:0000313" key="1">
    <source>
        <dbReference type="EMBL" id="KIA88788.1"/>
    </source>
</evidence>
<protein>
    <submittedName>
        <fullName evidence="1">Uncharacterized protein</fullName>
    </submittedName>
</protein>
<dbReference type="AlphaFoldDB" id="A0A0C1FA59"/>
<gene>
    <name evidence="1" type="ORF">OA86_09010</name>
</gene>
<name>A0A0C1FA59_9FLAO</name>
<reference evidence="1 2" key="1">
    <citation type="submission" date="2014-10" db="EMBL/GenBank/DDBJ databases">
        <title>Kaistella jeonii genome.</title>
        <authorList>
            <person name="Clayton J.T."/>
            <person name="Newman J.D."/>
        </authorList>
    </citation>
    <scope>NUCLEOTIDE SEQUENCE [LARGE SCALE GENOMIC DNA]</scope>
    <source>
        <strain evidence="1 2">DSM 17048</strain>
    </source>
</reference>
<dbReference type="EMBL" id="JSYL01000005">
    <property type="protein sequence ID" value="KIA88788.1"/>
    <property type="molecule type" value="Genomic_DNA"/>
</dbReference>
<keyword evidence="2" id="KW-1185">Reference proteome</keyword>
<evidence type="ECO:0000313" key="2">
    <source>
        <dbReference type="Proteomes" id="UP000031473"/>
    </source>
</evidence>
<dbReference type="Proteomes" id="UP000031473">
    <property type="component" value="Unassembled WGS sequence"/>
</dbReference>
<proteinExistence type="predicted"/>